<comment type="caution">
    <text evidence="2">The sequence shown here is derived from an EMBL/GenBank/DDBJ whole genome shotgun (WGS) entry which is preliminary data.</text>
</comment>
<dbReference type="SUPFAM" id="SSF55729">
    <property type="entry name" value="Acyl-CoA N-acyltransferases (Nat)"/>
    <property type="match status" value="1"/>
</dbReference>
<dbReference type="Pfam" id="PF13302">
    <property type="entry name" value="Acetyltransf_3"/>
    <property type="match status" value="1"/>
</dbReference>
<accession>A0A2T2YG11</accession>
<dbReference type="Proteomes" id="UP000240357">
    <property type="component" value="Unassembled WGS sequence"/>
</dbReference>
<name>A0A2T2YG11_9BACT</name>
<evidence type="ECO:0000313" key="3">
    <source>
        <dbReference type="Proteomes" id="UP000240357"/>
    </source>
</evidence>
<dbReference type="GO" id="GO:0016747">
    <property type="term" value="F:acyltransferase activity, transferring groups other than amino-acyl groups"/>
    <property type="evidence" value="ECO:0007669"/>
    <property type="project" value="InterPro"/>
</dbReference>
<gene>
    <name evidence="2" type="ORF">AHMF7605_13390</name>
</gene>
<organism evidence="2 3">
    <name type="scientific">Adhaeribacter arboris</name>
    <dbReference type="NCBI Taxonomy" id="2072846"/>
    <lineage>
        <taxon>Bacteria</taxon>
        <taxon>Pseudomonadati</taxon>
        <taxon>Bacteroidota</taxon>
        <taxon>Cytophagia</taxon>
        <taxon>Cytophagales</taxon>
        <taxon>Hymenobacteraceae</taxon>
        <taxon>Adhaeribacter</taxon>
    </lineage>
</organism>
<dbReference type="InterPro" id="IPR016181">
    <property type="entry name" value="Acyl_CoA_acyltransferase"/>
</dbReference>
<keyword evidence="3" id="KW-1185">Reference proteome</keyword>
<sequence>MFLQGEHIYLRALEPSDLDFLYSLENDTAIWPVSNTTTPFAKHVLQQYLEQAAADIYTIKQLRLLINTHQHWAVGTIDLFDFEPIHQRAGVGIVIAPPFRQQRYATEALQLILKYCREHLFLHQVFCSVSNDNVSSLRLFESAGFLAVGIRREWIRTPKGWQDVIEFQKILAD</sequence>
<dbReference type="PANTHER" id="PTHR43415:SF3">
    <property type="entry name" value="GNAT-FAMILY ACETYLTRANSFERASE"/>
    <property type="match status" value="1"/>
</dbReference>
<feature type="domain" description="N-acetyltransferase" evidence="1">
    <location>
        <begin position="8"/>
        <end position="171"/>
    </location>
</feature>
<dbReference type="PROSITE" id="PS51186">
    <property type="entry name" value="GNAT"/>
    <property type="match status" value="1"/>
</dbReference>
<dbReference type="OrthoDB" id="893030at2"/>
<proteinExistence type="predicted"/>
<dbReference type="InterPro" id="IPR000182">
    <property type="entry name" value="GNAT_dom"/>
</dbReference>
<evidence type="ECO:0000313" key="2">
    <source>
        <dbReference type="EMBL" id="PSR54432.1"/>
    </source>
</evidence>
<dbReference type="EMBL" id="PYFT01000001">
    <property type="protein sequence ID" value="PSR54432.1"/>
    <property type="molecule type" value="Genomic_DNA"/>
</dbReference>
<dbReference type="PANTHER" id="PTHR43415">
    <property type="entry name" value="SPERMIDINE N(1)-ACETYLTRANSFERASE"/>
    <property type="match status" value="1"/>
</dbReference>
<dbReference type="Gene3D" id="3.40.630.30">
    <property type="match status" value="1"/>
</dbReference>
<protein>
    <submittedName>
        <fullName evidence="2">GNAT family N-acetyltransferase</fullName>
    </submittedName>
</protein>
<dbReference type="RefSeq" id="WP_106930114.1">
    <property type="nucleotide sequence ID" value="NZ_PYFT01000001.1"/>
</dbReference>
<reference evidence="2 3" key="1">
    <citation type="submission" date="2018-03" db="EMBL/GenBank/DDBJ databases">
        <title>Adhaeribacter sp. HMF7605 Genome sequencing and assembly.</title>
        <authorList>
            <person name="Kang H."/>
            <person name="Kang J."/>
            <person name="Cha I."/>
            <person name="Kim H."/>
            <person name="Joh K."/>
        </authorList>
    </citation>
    <scope>NUCLEOTIDE SEQUENCE [LARGE SCALE GENOMIC DNA]</scope>
    <source>
        <strain evidence="2 3">HMF7605</strain>
    </source>
</reference>
<dbReference type="AlphaFoldDB" id="A0A2T2YG11"/>
<keyword evidence="2" id="KW-0808">Transferase</keyword>
<evidence type="ECO:0000259" key="1">
    <source>
        <dbReference type="PROSITE" id="PS51186"/>
    </source>
</evidence>